<feature type="region of interest" description="Disordered" evidence="1">
    <location>
        <begin position="665"/>
        <end position="684"/>
    </location>
</feature>
<evidence type="ECO:0000313" key="3">
    <source>
        <dbReference type="Proteomes" id="UP000652761"/>
    </source>
</evidence>
<feature type="compositionally biased region" description="Basic and acidic residues" evidence="1">
    <location>
        <begin position="130"/>
        <end position="143"/>
    </location>
</feature>
<evidence type="ECO:0000256" key="1">
    <source>
        <dbReference type="SAM" id="MobiDB-lite"/>
    </source>
</evidence>
<keyword evidence="3" id="KW-1185">Reference proteome</keyword>
<accession>A0A843VK71</accession>
<feature type="region of interest" description="Disordered" evidence="1">
    <location>
        <begin position="1"/>
        <end position="98"/>
    </location>
</feature>
<dbReference type="EMBL" id="NMUH01001377">
    <property type="protein sequence ID" value="MQL91769.1"/>
    <property type="molecule type" value="Genomic_DNA"/>
</dbReference>
<dbReference type="Proteomes" id="UP000652761">
    <property type="component" value="Unassembled WGS sequence"/>
</dbReference>
<feature type="compositionally biased region" description="Gly residues" evidence="1">
    <location>
        <begin position="1"/>
        <end position="12"/>
    </location>
</feature>
<feature type="compositionally biased region" description="Basic residues" evidence="1">
    <location>
        <begin position="70"/>
        <end position="79"/>
    </location>
</feature>
<dbReference type="AlphaFoldDB" id="A0A843VK71"/>
<name>A0A843VK71_COLES</name>
<gene>
    <name evidence="2" type="ORF">Taro_024384</name>
</gene>
<proteinExistence type="predicted"/>
<feature type="region of interest" description="Disordered" evidence="1">
    <location>
        <begin position="195"/>
        <end position="340"/>
    </location>
</feature>
<feature type="compositionally biased region" description="Polar residues" evidence="1">
    <location>
        <begin position="311"/>
        <end position="333"/>
    </location>
</feature>
<sequence length="833" mass="89329">MNDGGSSPGEGELGMHPVAASGNEARVTLESGARRPRRGMDADAKRKPGALAEAAGGESDDDETPIRSLLKMKRPRFSKKFAPSTPEATTMGDSRAEEATLVEIDDTLASMRKKLKNPKRVRASISGSGDSREKESTFVDKAGDMQGSLEHQGKKSSPVSTKRNAEQAIAGPLDDVRHSSDDGLEDSISAFFKKAHRASARKSGPKRKRQAEETVGSVNRIKETANAILASPKSAPCGETACPTAEDTIPVAKEASKKLAPKKRGRKSHDRSDVEPKELNCTEAERTADDETLRESNVPLGRRRGGRRAVNNHSSVPTRMKGNSQKLSSSVSIEGSGGTMVSGADTIGWSSEENVEVSLPETLNSVCSLNKKDKSATLQKNRSQTTQRGHVHDVDLKQTSIGTMSKGVPSAPVQETSCSSIMQMLVEETQSLNGLKHCSHGKFCNPLSATAELSEYPVSRKTEEIQDFEPNVETEESLQEVSHGNPLTSAVIAQPSEDLPREPSGASFHGKAEDGSIHVKRTLGGSLTSSDYFYESSGYLVGKDADVLLNNNHLNGSTVEVKEEIVMQDDSASKLEFDMSGKRCPLSTSDTIKSAGLNGSQPFVHADCTSIVVRNSQLAEVSCGETAVADIMDKPFEGHICLLPHAANNDELPVTHDICNQFPRQVSEAHEQSGNSSGSPPSVLVHDNLTVVEANSTGSQAVTPIPEEFPADDVAVLPKTDLCSIEKQKVPPRATRKAKRHKYGDMAYEGDADWEVLMHGVQSPFGNTSLADDEQFTRGTYKFDSAVNVDPHDGGLAAVAAGLKAHAVGPIEKIKFKDVLKCKGGLQDYLACR</sequence>
<feature type="compositionally biased region" description="Basic residues" evidence="1">
    <location>
        <begin position="111"/>
        <end position="122"/>
    </location>
</feature>
<protein>
    <submittedName>
        <fullName evidence="2">Uncharacterized protein</fullName>
    </submittedName>
</protein>
<comment type="caution">
    <text evidence="2">The sequence shown here is derived from an EMBL/GenBank/DDBJ whole genome shotgun (WGS) entry which is preliminary data.</text>
</comment>
<feature type="compositionally biased region" description="Basic and acidic residues" evidence="1">
    <location>
        <begin position="270"/>
        <end position="294"/>
    </location>
</feature>
<organism evidence="2 3">
    <name type="scientific">Colocasia esculenta</name>
    <name type="common">Wild taro</name>
    <name type="synonym">Arum esculentum</name>
    <dbReference type="NCBI Taxonomy" id="4460"/>
    <lineage>
        <taxon>Eukaryota</taxon>
        <taxon>Viridiplantae</taxon>
        <taxon>Streptophyta</taxon>
        <taxon>Embryophyta</taxon>
        <taxon>Tracheophyta</taxon>
        <taxon>Spermatophyta</taxon>
        <taxon>Magnoliopsida</taxon>
        <taxon>Liliopsida</taxon>
        <taxon>Araceae</taxon>
        <taxon>Aroideae</taxon>
        <taxon>Colocasieae</taxon>
        <taxon>Colocasia</taxon>
    </lineage>
</organism>
<evidence type="ECO:0000313" key="2">
    <source>
        <dbReference type="EMBL" id="MQL91769.1"/>
    </source>
</evidence>
<feature type="region of interest" description="Disordered" evidence="1">
    <location>
        <begin position="110"/>
        <end position="183"/>
    </location>
</feature>
<feature type="compositionally biased region" description="Basic residues" evidence="1">
    <location>
        <begin position="195"/>
        <end position="209"/>
    </location>
</feature>
<feature type="compositionally biased region" description="Basic residues" evidence="1">
    <location>
        <begin position="259"/>
        <end position="269"/>
    </location>
</feature>
<reference evidence="2" key="1">
    <citation type="submission" date="2017-07" db="EMBL/GenBank/DDBJ databases">
        <title>Taro Niue Genome Assembly and Annotation.</title>
        <authorList>
            <person name="Atibalentja N."/>
            <person name="Keating K."/>
            <person name="Fields C.J."/>
        </authorList>
    </citation>
    <scope>NUCLEOTIDE SEQUENCE</scope>
    <source>
        <strain evidence="2">Niue_2</strain>
        <tissue evidence="2">Leaf</tissue>
    </source>
</reference>